<accession>A0A0S2DJT7</accession>
<name>A0A0S2DJT7_LYSEN</name>
<dbReference type="AlphaFoldDB" id="A0A0S2DJT7"/>
<proteinExistence type="predicted"/>
<dbReference type="PATRIC" id="fig|69.6.peg.3301"/>
<gene>
    <name evidence="2" type="ORF">GLE_3351</name>
</gene>
<dbReference type="Proteomes" id="UP000061569">
    <property type="component" value="Chromosome"/>
</dbReference>
<evidence type="ECO:0000256" key="1">
    <source>
        <dbReference type="SAM" id="MobiDB-lite"/>
    </source>
</evidence>
<evidence type="ECO:0000313" key="2">
    <source>
        <dbReference type="EMBL" id="ALN58697.1"/>
    </source>
</evidence>
<protein>
    <submittedName>
        <fullName evidence="2">Uncharacterized protein</fullName>
    </submittedName>
</protein>
<sequence>MLLRPRRRAVAAADLSNRFLPLAPRPPAVRCRGLDQPRFSAARSRSPQRTQANAA</sequence>
<evidence type="ECO:0000313" key="3">
    <source>
        <dbReference type="Proteomes" id="UP000061569"/>
    </source>
</evidence>
<organism evidence="2 3">
    <name type="scientific">Lysobacter enzymogenes</name>
    <dbReference type="NCBI Taxonomy" id="69"/>
    <lineage>
        <taxon>Bacteria</taxon>
        <taxon>Pseudomonadati</taxon>
        <taxon>Pseudomonadota</taxon>
        <taxon>Gammaproteobacteria</taxon>
        <taxon>Lysobacterales</taxon>
        <taxon>Lysobacteraceae</taxon>
        <taxon>Lysobacter</taxon>
    </lineage>
</organism>
<dbReference type="KEGG" id="lez:GLE_3351"/>
<dbReference type="EMBL" id="CP013140">
    <property type="protein sequence ID" value="ALN58697.1"/>
    <property type="molecule type" value="Genomic_DNA"/>
</dbReference>
<feature type="region of interest" description="Disordered" evidence="1">
    <location>
        <begin position="31"/>
        <end position="55"/>
    </location>
</feature>
<feature type="compositionally biased region" description="Polar residues" evidence="1">
    <location>
        <begin position="43"/>
        <end position="55"/>
    </location>
</feature>
<reference evidence="2 3" key="1">
    <citation type="submission" date="2015-11" db="EMBL/GenBank/DDBJ databases">
        <title>Genome sequences of Lysobacter enzymogenes strain C3 and Lysobacter antibioticus ATCC 29479.</title>
        <authorList>
            <person name="Kobayashi D.Y."/>
        </authorList>
    </citation>
    <scope>NUCLEOTIDE SEQUENCE [LARGE SCALE GENOMIC DNA]</scope>
    <source>
        <strain evidence="2 3">C3</strain>
    </source>
</reference>